<keyword evidence="7" id="KW-0479">Metal-binding</keyword>
<dbReference type="EMBL" id="JH930475">
    <property type="protein sequence ID" value="EKM52914.1"/>
    <property type="molecule type" value="Genomic_DNA"/>
</dbReference>
<dbReference type="KEGG" id="pco:PHACADRAFT_261609"/>
<feature type="domain" description="Plastocyanin-like" evidence="13">
    <location>
        <begin position="229"/>
        <end position="385"/>
    </location>
</feature>
<evidence type="ECO:0000256" key="8">
    <source>
        <dbReference type="ARBA" id="ARBA00023002"/>
    </source>
</evidence>
<dbReference type="PANTHER" id="PTHR11709">
    <property type="entry name" value="MULTI-COPPER OXIDASE"/>
    <property type="match status" value="1"/>
</dbReference>
<dbReference type="PANTHER" id="PTHR11709:SF511">
    <property type="entry name" value="LACCASE"/>
    <property type="match status" value="1"/>
</dbReference>
<dbReference type="Gene3D" id="2.60.40.420">
    <property type="entry name" value="Cupredoxins - blue copper proteins"/>
    <property type="match status" value="3"/>
</dbReference>
<feature type="domain" description="Plastocyanin-like" evidence="15">
    <location>
        <begin position="105"/>
        <end position="217"/>
    </location>
</feature>
<proteinExistence type="inferred from homology"/>
<evidence type="ECO:0000256" key="10">
    <source>
        <dbReference type="ARBA" id="ARBA00023157"/>
    </source>
</evidence>
<evidence type="ECO:0000259" key="14">
    <source>
        <dbReference type="Pfam" id="PF07731"/>
    </source>
</evidence>
<dbReference type="CDD" id="cd13857">
    <property type="entry name" value="CuRO_1_Diphenol_Ox"/>
    <property type="match status" value="1"/>
</dbReference>
<evidence type="ECO:0000256" key="9">
    <source>
        <dbReference type="ARBA" id="ARBA00023008"/>
    </source>
</evidence>
<evidence type="ECO:0000313" key="17">
    <source>
        <dbReference type="Proteomes" id="UP000008370"/>
    </source>
</evidence>
<dbReference type="InterPro" id="IPR011706">
    <property type="entry name" value="Cu-oxidase_C"/>
</dbReference>
<dbReference type="InterPro" id="IPR008972">
    <property type="entry name" value="Cupredoxin"/>
</dbReference>
<dbReference type="Pfam" id="PF07732">
    <property type="entry name" value="Cu-oxidase_3"/>
    <property type="match status" value="1"/>
</dbReference>
<dbReference type="PROSITE" id="PS00080">
    <property type="entry name" value="MULTICOPPER_OXIDASE2"/>
    <property type="match status" value="1"/>
</dbReference>
<comment type="similarity">
    <text evidence="4">Belongs to the multicopper oxidase family.</text>
</comment>
<sequence>MSVESHAESIAFEEKAALLQPETHVVRDNDHDRPRRKLPYIALGALLFMLTLGLGLGLALWLRHTRGSTPTSPNVLQRTPYENFVLNGLKGQPSQTRSYDFVVSQVQGAPDGVDKPMLVVNGMYPGPTIEANQGDRIVVKVTNMLENRTTIHWHGLFQNGTNYYDGTAAITECGIPPGQSLVYNFTLGEFSGSSWWHAHSTQYTDGITGALVVHPSEPAPASIPAWEEELVVQVADLYHTFSWLLLERYISPWGIDGTPGDEPVPDAGTLNGLGQWAGNGDYFNFTLEPNKAYRLRIANTGSFASIRFSVDYHTLSVIEVDGTLVEPYDVTGITVAVAQRYSVLLRTDNSTGGPFWMRATLQKRMFRYEQPGQNLDIRGVIRYGPAANTTALPIESSDPGVPSQPTLRDADDSSLVPAVFGVAPERTRRYSLRVSMQMHSSLVSLGFMNTTSWEPLQGTTTLLRAREAFQEGRVYGGSDGGSLQSGEQFLLTEDSVQVVDLLIDNLDDGDHPFHLHGHRPWNVGSGPGRYIGQALNATNPLRRDTILLPAYHWVALRFVTDNPGLWAFHCHLAWHMGAGMLMQVNSLPTRAAQLDIPQAIVDQCAVNVGGAGARR</sequence>
<dbReference type="RefSeq" id="XP_007399242.1">
    <property type="nucleotide sequence ID" value="XM_007399180.1"/>
</dbReference>
<dbReference type="EC" id="1.10.3.2" evidence="5"/>
<dbReference type="InterPro" id="IPR001117">
    <property type="entry name" value="Cu-oxidase_2nd"/>
</dbReference>
<evidence type="ECO:0000256" key="1">
    <source>
        <dbReference type="ARBA" id="ARBA00000349"/>
    </source>
</evidence>
<dbReference type="GeneID" id="18918038"/>
<dbReference type="GO" id="GO:0005576">
    <property type="term" value="C:extracellular region"/>
    <property type="evidence" value="ECO:0007669"/>
    <property type="project" value="UniProtKB-SubCell"/>
</dbReference>
<evidence type="ECO:0000256" key="2">
    <source>
        <dbReference type="ARBA" id="ARBA00001935"/>
    </source>
</evidence>
<evidence type="ECO:0000256" key="12">
    <source>
        <dbReference type="SAM" id="Phobius"/>
    </source>
</evidence>
<dbReference type="PROSITE" id="PS00079">
    <property type="entry name" value="MULTICOPPER_OXIDASE1"/>
    <property type="match status" value="1"/>
</dbReference>
<name>K5W205_PHACS</name>
<comment type="subcellular location">
    <subcellularLocation>
        <location evidence="3">Secreted</location>
    </subcellularLocation>
</comment>
<evidence type="ECO:0000256" key="3">
    <source>
        <dbReference type="ARBA" id="ARBA00004613"/>
    </source>
</evidence>
<keyword evidence="9" id="KW-0186">Copper</keyword>
<dbReference type="InterPro" id="IPR045087">
    <property type="entry name" value="Cu-oxidase_fam"/>
</dbReference>
<dbReference type="STRING" id="650164.K5W205"/>
<dbReference type="HOGENOM" id="CLU_006504_7_1_1"/>
<dbReference type="CDD" id="cd13886">
    <property type="entry name" value="CuRO_2_MCO_like_1"/>
    <property type="match status" value="1"/>
</dbReference>
<gene>
    <name evidence="16" type="ORF">PHACADRAFT_261609</name>
</gene>
<evidence type="ECO:0000259" key="13">
    <source>
        <dbReference type="Pfam" id="PF00394"/>
    </source>
</evidence>
<feature type="transmembrane region" description="Helical" evidence="12">
    <location>
        <begin position="40"/>
        <end position="62"/>
    </location>
</feature>
<protein>
    <recommendedName>
        <fullName evidence="5">laccase</fullName>
        <ecNumber evidence="5">1.10.3.2</ecNumber>
    </recommendedName>
</protein>
<keyword evidence="17" id="KW-1185">Reference proteome</keyword>
<dbReference type="InterPro" id="IPR002355">
    <property type="entry name" value="Cu_oxidase_Cu_BS"/>
</dbReference>
<comment type="cofactor">
    <cofactor evidence="2">
        <name>Cu cation</name>
        <dbReference type="ChEBI" id="CHEBI:23378"/>
    </cofactor>
</comment>
<dbReference type="InParanoid" id="K5W205"/>
<dbReference type="OrthoDB" id="2121828at2759"/>
<dbReference type="InterPro" id="IPR033138">
    <property type="entry name" value="Cu_oxidase_CS"/>
</dbReference>
<feature type="domain" description="Plastocyanin-like" evidence="14">
    <location>
        <begin position="494"/>
        <end position="587"/>
    </location>
</feature>
<keyword evidence="12" id="KW-0812">Transmembrane</keyword>
<evidence type="ECO:0000256" key="4">
    <source>
        <dbReference type="ARBA" id="ARBA00010609"/>
    </source>
</evidence>
<dbReference type="AlphaFoldDB" id="K5W205"/>
<dbReference type="SUPFAM" id="SSF49503">
    <property type="entry name" value="Cupredoxins"/>
    <property type="match status" value="3"/>
</dbReference>
<dbReference type="GO" id="GO:0052716">
    <property type="term" value="F:hydroquinone:oxygen oxidoreductase activity"/>
    <property type="evidence" value="ECO:0007669"/>
    <property type="project" value="UniProtKB-EC"/>
</dbReference>
<evidence type="ECO:0000259" key="15">
    <source>
        <dbReference type="Pfam" id="PF07732"/>
    </source>
</evidence>
<dbReference type="Pfam" id="PF07731">
    <property type="entry name" value="Cu-oxidase_2"/>
    <property type="match status" value="1"/>
</dbReference>
<dbReference type="CDD" id="cd13910">
    <property type="entry name" value="CuRO_3_MCO_like_4"/>
    <property type="match status" value="1"/>
</dbReference>
<organism evidence="16 17">
    <name type="scientific">Phanerochaete carnosa (strain HHB-10118-sp)</name>
    <name type="common">White-rot fungus</name>
    <name type="synonym">Peniophora carnosa</name>
    <dbReference type="NCBI Taxonomy" id="650164"/>
    <lineage>
        <taxon>Eukaryota</taxon>
        <taxon>Fungi</taxon>
        <taxon>Dikarya</taxon>
        <taxon>Basidiomycota</taxon>
        <taxon>Agaricomycotina</taxon>
        <taxon>Agaricomycetes</taxon>
        <taxon>Polyporales</taxon>
        <taxon>Phanerochaetaceae</taxon>
        <taxon>Phanerochaete</taxon>
    </lineage>
</organism>
<dbReference type="Pfam" id="PF00394">
    <property type="entry name" value="Cu-oxidase"/>
    <property type="match status" value="1"/>
</dbReference>
<keyword evidence="11" id="KW-0325">Glycoprotein</keyword>
<accession>K5W205</accession>
<keyword evidence="8" id="KW-0560">Oxidoreductase</keyword>
<evidence type="ECO:0000313" key="16">
    <source>
        <dbReference type="EMBL" id="EKM52914.1"/>
    </source>
</evidence>
<keyword evidence="10" id="KW-1015">Disulfide bond</keyword>
<dbReference type="Proteomes" id="UP000008370">
    <property type="component" value="Unassembled WGS sequence"/>
</dbReference>
<evidence type="ECO:0000256" key="11">
    <source>
        <dbReference type="ARBA" id="ARBA00023180"/>
    </source>
</evidence>
<keyword evidence="12" id="KW-1133">Transmembrane helix</keyword>
<comment type="catalytic activity">
    <reaction evidence="1">
        <text>4 hydroquinone + O2 = 4 benzosemiquinone + 2 H2O</text>
        <dbReference type="Rhea" id="RHEA:11276"/>
        <dbReference type="ChEBI" id="CHEBI:15377"/>
        <dbReference type="ChEBI" id="CHEBI:15379"/>
        <dbReference type="ChEBI" id="CHEBI:17594"/>
        <dbReference type="ChEBI" id="CHEBI:17977"/>
        <dbReference type="EC" id="1.10.3.2"/>
    </reaction>
</comment>
<evidence type="ECO:0000256" key="5">
    <source>
        <dbReference type="ARBA" id="ARBA00012297"/>
    </source>
</evidence>
<evidence type="ECO:0000256" key="6">
    <source>
        <dbReference type="ARBA" id="ARBA00022525"/>
    </source>
</evidence>
<evidence type="ECO:0000256" key="7">
    <source>
        <dbReference type="ARBA" id="ARBA00022723"/>
    </source>
</evidence>
<reference evidence="16 17" key="1">
    <citation type="journal article" date="2012" name="BMC Genomics">
        <title>Comparative genomics of the white-rot fungi, Phanerochaete carnosa and P. chrysosporium, to elucidate the genetic basis of the distinct wood types they colonize.</title>
        <authorList>
            <person name="Suzuki H."/>
            <person name="MacDonald J."/>
            <person name="Syed K."/>
            <person name="Salamov A."/>
            <person name="Hori C."/>
            <person name="Aerts A."/>
            <person name="Henrissat B."/>
            <person name="Wiebenga A."/>
            <person name="vanKuyk P.A."/>
            <person name="Barry K."/>
            <person name="Lindquist E."/>
            <person name="LaButti K."/>
            <person name="Lapidus A."/>
            <person name="Lucas S."/>
            <person name="Coutinho P."/>
            <person name="Gong Y."/>
            <person name="Samejima M."/>
            <person name="Mahadevan R."/>
            <person name="Abou-Zaid M."/>
            <person name="de Vries R.P."/>
            <person name="Igarashi K."/>
            <person name="Yadav J.S."/>
            <person name="Grigoriev I.V."/>
            <person name="Master E.R."/>
        </authorList>
    </citation>
    <scope>NUCLEOTIDE SEQUENCE [LARGE SCALE GENOMIC DNA]</scope>
    <source>
        <strain evidence="16 17">HHB-10118-sp</strain>
    </source>
</reference>
<keyword evidence="6" id="KW-0964">Secreted</keyword>
<keyword evidence="12" id="KW-0472">Membrane</keyword>
<dbReference type="InterPro" id="IPR011707">
    <property type="entry name" value="Cu-oxidase-like_N"/>
</dbReference>
<dbReference type="GO" id="GO:0005507">
    <property type="term" value="F:copper ion binding"/>
    <property type="evidence" value="ECO:0007669"/>
    <property type="project" value="InterPro"/>
</dbReference>